<dbReference type="InterPro" id="IPR036441">
    <property type="entry name" value="DHquinase_II_sf"/>
</dbReference>
<sequence>MAKRVLVLNGPNLNMLGKREPEIYGRDTLDDIRAACAAFCEAQGWSLDFRQSNLEGELVGWIQEARGAVDALVINAAAYTHTSVAIHDALHLLDCPIVEVHLSNIHRREAFRHHSYISSVASGVIVGFGAKGYLLALAALEAG</sequence>
<dbReference type="GO" id="GO:0009073">
    <property type="term" value="P:aromatic amino acid family biosynthetic process"/>
    <property type="evidence" value="ECO:0007669"/>
    <property type="project" value="UniProtKB-KW"/>
</dbReference>
<dbReference type="GO" id="GO:0003855">
    <property type="term" value="F:3-dehydroquinate dehydratase activity"/>
    <property type="evidence" value="ECO:0007669"/>
    <property type="project" value="UniProtKB-UniRule"/>
</dbReference>
<feature type="binding site" evidence="9 11">
    <location>
        <position position="81"/>
    </location>
    <ligand>
        <name>substrate</name>
    </ligand>
</feature>
<evidence type="ECO:0000256" key="6">
    <source>
        <dbReference type="ARBA" id="ARBA00012060"/>
    </source>
</evidence>
<evidence type="ECO:0000256" key="11">
    <source>
        <dbReference type="PIRSR" id="PIRSR001399-2"/>
    </source>
</evidence>
<accession>A0A212JGM0</accession>
<keyword evidence="13" id="KW-0812">Transmembrane</keyword>
<name>A0A212JGM0_9PROT</name>
<feature type="binding site" evidence="9 11">
    <location>
        <position position="88"/>
    </location>
    <ligand>
        <name>substrate</name>
    </ligand>
</feature>
<feature type="binding site" evidence="9 11">
    <location>
        <position position="112"/>
    </location>
    <ligand>
        <name>substrate</name>
    </ligand>
</feature>
<organism evidence="14">
    <name type="scientific">uncultured Alphaproteobacteria bacterium</name>
    <dbReference type="NCBI Taxonomy" id="91750"/>
    <lineage>
        <taxon>Bacteria</taxon>
        <taxon>Pseudomonadati</taxon>
        <taxon>Pseudomonadota</taxon>
        <taxon>Alphaproteobacteria</taxon>
        <taxon>environmental samples</taxon>
    </lineage>
</organism>
<feature type="site" description="Transition state stabilizer" evidence="9 12">
    <location>
        <position position="19"/>
    </location>
</feature>
<dbReference type="CDD" id="cd00466">
    <property type="entry name" value="DHQase_II"/>
    <property type="match status" value="1"/>
</dbReference>
<evidence type="ECO:0000256" key="4">
    <source>
        <dbReference type="ARBA" id="ARBA00011037"/>
    </source>
</evidence>
<dbReference type="SUPFAM" id="SSF52304">
    <property type="entry name" value="Type II 3-dehydroquinate dehydratase"/>
    <property type="match status" value="1"/>
</dbReference>
<protein>
    <recommendedName>
        <fullName evidence="6 9">3-dehydroquinate dehydratase</fullName>
        <shortName evidence="9">3-dehydroquinase</shortName>
        <ecNumber evidence="6 9">4.2.1.10</ecNumber>
    </recommendedName>
    <alternativeName>
        <fullName evidence="9">Type II DHQase</fullName>
    </alternativeName>
</protein>
<keyword evidence="9" id="KW-0028">Amino-acid biosynthesis</keyword>
<evidence type="ECO:0000256" key="7">
    <source>
        <dbReference type="ARBA" id="ARBA00023141"/>
    </source>
</evidence>
<keyword evidence="7 9" id="KW-0057">Aromatic amino acid biosynthesis</keyword>
<feature type="binding site" evidence="9 11">
    <location>
        <begin position="102"/>
        <end position="103"/>
    </location>
    <ligand>
        <name>substrate</name>
    </ligand>
</feature>
<evidence type="ECO:0000256" key="2">
    <source>
        <dbReference type="ARBA" id="ARBA00003924"/>
    </source>
</evidence>
<dbReference type="GO" id="GO:0008652">
    <property type="term" value="P:amino acid biosynthetic process"/>
    <property type="evidence" value="ECO:0007669"/>
    <property type="project" value="UniProtKB-KW"/>
</dbReference>
<evidence type="ECO:0000256" key="9">
    <source>
        <dbReference type="HAMAP-Rule" id="MF_00169"/>
    </source>
</evidence>
<comment type="similarity">
    <text evidence="4 9">Belongs to the type-II 3-dehydroquinase family.</text>
</comment>
<evidence type="ECO:0000313" key="14">
    <source>
        <dbReference type="EMBL" id="SBV98582.1"/>
    </source>
</evidence>
<dbReference type="Gene3D" id="3.40.50.9100">
    <property type="entry name" value="Dehydroquinase, class II"/>
    <property type="match status" value="1"/>
</dbReference>
<dbReference type="AlphaFoldDB" id="A0A212JGM0"/>
<keyword evidence="13" id="KW-0472">Membrane</keyword>
<dbReference type="EC" id="4.2.1.10" evidence="6 9"/>
<dbReference type="PANTHER" id="PTHR21272:SF3">
    <property type="entry name" value="CATABOLIC 3-DEHYDROQUINASE"/>
    <property type="match status" value="1"/>
</dbReference>
<dbReference type="InterPro" id="IPR001874">
    <property type="entry name" value="DHquinase_II"/>
</dbReference>
<dbReference type="HAMAP" id="MF_00169">
    <property type="entry name" value="AroQ"/>
    <property type="match status" value="1"/>
</dbReference>
<reference evidence="14" key="1">
    <citation type="submission" date="2016-04" db="EMBL/GenBank/DDBJ databases">
        <authorList>
            <person name="Evans L.H."/>
            <person name="Alamgir A."/>
            <person name="Owens N."/>
            <person name="Weber N.D."/>
            <person name="Virtaneva K."/>
            <person name="Barbian K."/>
            <person name="Babar A."/>
            <person name="Rosenke K."/>
        </authorList>
    </citation>
    <scope>NUCLEOTIDE SEQUENCE</scope>
    <source>
        <strain evidence="14">86</strain>
    </source>
</reference>
<feature type="active site" description="Proton donor" evidence="9 10">
    <location>
        <position position="101"/>
    </location>
</feature>
<evidence type="ECO:0000256" key="3">
    <source>
        <dbReference type="ARBA" id="ARBA00004902"/>
    </source>
</evidence>
<comment type="function">
    <text evidence="2 9">Catalyzes a trans-dehydration via an enolate intermediate.</text>
</comment>
<keyword evidence="8 9" id="KW-0456">Lyase</keyword>
<evidence type="ECO:0000256" key="13">
    <source>
        <dbReference type="SAM" id="Phobius"/>
    </source>
</evidence>
<evidence type="ECO:0000256" key="12">
    <source>
        <dbReference type="PIRSR" id="PIRSR001399-3"/>
    </source>
</evidence>
<evidence type="ECO:0000256" key="1">
    <source>
        <dbReference type="ARBA" id="ARBA00001864"/>
    </source>
</evidence>
<dbReference type="NCBIfam" id="TIGR01088">
    <property type="entry name" value="aroQ"/>
    <property type="match status" value="1"/>
</dbReference>
<evidence type="ECO:0000256" key="5">
    <source>
        <dbReference type="ARBA" id="ARBA00011193"/>
    </source>
</evidence>
<proteinExistence type="inferred from homology"/>
<evidence type="ECO:0000256" key="10">
    <source>
        <dbReference type="PIRSR" id="PIRSR001399-1"/>
    </source>
</evidence>
<feature type="binding site" evidence="9 11">
    <location>
        <position position="75"/>
    </location>
    <ligand>
        <name>substrate</name>
    </ligand>
</feature>
<dbReference type="PIRSF" id="PIRSF001399">
    <property type="entry name" value="DHquinase_II"/>
    <property type="match status" value="1"/>
</dbReference>
<dbReference type="GO" id="GO:0009423">
    <property type="term" value="P:chorismate biosynthetic process"/>
    <property type="evidence" value="ECO:0007669"/>
    <property type="project" value="UniProtKB-UniRule"/>
</dbReference>
<dbReference type="NCBIfam" id="NF003805">
    <property type="entry name" value="PRK05395.1-2"/>
    <property type="match status" value="1"/>
</dbReference>
<dbReference type="PROSITE" id="PS01029">
    <property type="entry name" value="DEHYDROQUINASE_II"/>
    <property type="match status" value="1"/>
</dbReference>
<dbReference type="GO" id="GO:0019631">
    <property type="term" value="P:quinate catabolic process"/>
    <property type="evidence" value="ECO:0007669"/>
    <property type="project" value="TreeGrafter"/>
</dbReference>
<dbReference type="PANTHER" id="PTHR21272">
    <property type="entry name" value="CATABOLIC 3-DEHYDROQUINASE"/>
    <property type="match status" value="1"/>
</dbReference>
<dbReference type="EMBL" id="FLUO01000001">
    <property type="protein sequence ID" value="SBV98582.1"/>
    <property type="molecule type" value="Genomic_DNA"/>
</dbReference>
<feature type="transmembrane region" description="Helical" evidence="13">
    <location>
        <begin position="116"/>
        <end position="140"/>
    </location>
</feature>
<dbReference type="Pfam" id="PF01220">
    <property type="entry name" value="DHquinase_II"/>
    <property type="match status" value="1"/>
</dbReference>
<feature type="active site" description="Proton acceptor" evidence="9 10">
    <location>
        <position position="24"/>
    </location>
</feature>
<keyword evidence="13" id="KW-1133">Transmembrane helix</keyword>
<dbReference type="NCBIfam" id="NF003807">
    <property type="entry name" value="PRK05395.1-4"/>
    <property type="match status" value="1"/>
</dbReference>
<comment type="subunit">
    <text evidence="5 9">Homododecamer.</text>
</comment>
<gene>
    <name evidence="9 14" type="primary">aroQ</name>
    <name evidence="14" type="ORF">KL86APRO_11029</name>
</gene>
<dbReference type="UniPathway" id="UPA00053">
    <property type="reaction ID" value="UER00086"/>
</dbReference>
<comment type="pathway">
    <text evidence="3 9">Metabolic intermediate biosynthesis; chorismate biosynthesis; chorismate from D-erythrose 4-phosphate and phosphoenolpyruvate: step 3/7.</text>
</comment>
<comment type="catalytic activity">
    <reaction evidence="1 9">
        <text>3-dehydroquinate = 3-dehydroshikimate + H2O</text>
        <dbReference type="Rhea" id="RHEA:21096"/>
        <dbReference type="ChEBI" id="CHEBI:15377"/>
        <dbReference type="ChEBI" id="CHEBI:16630"/>
        <dbReference type="ChEBI" id="CHEBI:32364"/>
        <dbReference type="EC" id="4.2.1.10"/>
    </reaction>
</comment>
<dbReference type="InterPro" id="IPR018509">
    <property type="entry name" value="DHquinase_II_CS"/>
</dbReference>
<evidence type="ECO:0000256" key="8">
    <source>
        <dbReference type="ARBA" id="ARBA00023239"/>
    </source>
</evidence>
<dbReference type="NCBIfam" id="NF003806">
    <property type="entry name" value="PRK05395.1-3"/>
    <property type="match status" value="1"/>
</dbReference>